<comment type="caution">
    <text evidence="1">The sequence shown here is derived from an EMBL/GenBank/DDBJ whole genome shotgun (WGS) entry which is preliminary data.</text>
</comment>
<dbReference type="InterPro" id="IPR010982">
    <property type="entry name" value="Lambda_DNA-bd_dom_sf"/>
</dbReference>
<accession>A0A6B3LC34</accession>
<gene>
    <name evidence="1" type="ORF">G3T61_04530</name>
</gene>
<reference evidence="1" key="1">
    <citation type="submission" date="2020-02" db="EMBL/GenBank/DDBJ databases">
        <title>Genome Announcements.</title>
        <authorList>
            <person name="Abdulabbas H.T."/>
            <person name="Bunyan I.A."/>
            <person name="Abdul-Lateef L.A."/>
        </authorList>
    </citation>
    <scope>NUCLEOTIDE SEQUENCE</scope>
    <source>
        <strain evidence="1">NAG1</strain>
    </source>
</reference>
<dbReference type="EMBL" id="JAAGVX010000003">
    <property type="protein sequence ID" value="NEM93453.1"/>
    <property type="molecule type" value="Genomic_DNA"/>
</dbReference>
<dbReference type="AlphaFoldDB" id="A0A6B3LC34"/>
<name>A0A6B3LC34_VIBCL</name>
<organism evidence="1">
    <name type="scientific">Vibrio cholerae</name>
    <dbReference type="NCBI Taxonomy" id="666"/>
    <lineage>
        <taxon>Bacteria</taxon>
        <taxon>Pseudomonadati</taxon>
        <taxon>Pseudomonadota</taxon>
        <taxon>Gammaproteobacteria</taxon>
        <taxon>Vibrionales</taxon>
        <taxon>Vibrionaceae</taxon>
        <taxon>Vibrio</taxon>
    </lineage>
</organism>
<protein>
    <recommendedName>
        <fullName evidence="2">Cro/Cl family transcriptional regulator</fullName>
    </recommendedName>
</protein>
<dbReference type="SUPFAM" id="SSF47413">
    <property type="entry name" value="lambda repressor-like DNA-binding domains"/>
    <property type="match status" value="1"/>
</dbReference>
<proteinExistence type="predicted"/>
<dbReference type="Pfam" id="PF14549">
    <property type="entry name" value="P22_Cro"/>
    <property type="match status" value="1"/>
</dbReference>
<dbReference type="GO" id="GO:0003677">
    <property type="term" value="F:DNA binding"/>
    <property type="evidence" value="ECO:0007669"/>
    <property type="project" value="InterPro"/>
</dbReference>
<evidence type="ECO:0008006" key="2">
    <source>
        <dbReference type="Google" id="ProtNLM"/>
    </source>
</evidence>
<sequence>MKTVDVITFFGTKQKVANAVGTTHSAVSQWGEFVPESRVFEFHYLMRTPEWRHSCDE</sequence>
<evidence type="ECO:0000313" key="1">
    <source>
        <dbReference type="EMBL" id="NEM93453.1"/>
    </source>
</evidence>
<dbReference type="Gene3D" id="1.10.260.40">
    <property type="entry name" value="lambda repressor-like DNA-binding domains"/>
    <property type="match status" value="1"/>
</dbReference>